<sequence length="32" mass="3970">SYLNEFCYKFNRRYFGENLFDRLLIAAVTYKN</sequence>
<reference evidence="1" key="1">
    <citation type="submission" date="2019-03" db="EMBL/GenBank/DDBJ databases">
        <title>Single cell metagenomics reveals metabolic interactions within the superorganism composed of flagellate Streblomastix strix and complex community of Bacteroidetes bacteria on its surface.</title>
        <authorList>
            <person name="Treitli S.C."/>
            <person name="Kolisko M."/>
            <person name="Husnik F."/>
            <person name="Keeling P."/>
            <person name="Hampl V."/>
        </authorList>
    </citation>
    <scope>NUCLEOTIDE SEQUENCE</scope>
    <source>
        <strain evidence="1">STM</strain>
    </source>
</reference>
<protein>
    <recommendedName>
        <fullName evidence="2">ISXO2-like transposase domain-containing protein</fullName>
    </recommendedName>
</protein>
<evidence type="ECO:0000313" key="1">
    <source>
        <dbReference type="EMBL" id="KAA6305158.1"/>
    </source>
</evidence>
<dbReference type="AlphaFoldDB" id="A0A5J4P823"/>
<name>A0A5J4P823_9ZZZZ</name>
<gene>
    <name evidence="1" type="ORF">EZS27_043190</name>
</gene>
<comment type="caution">
    <text evidence="1">The sequence shown here is derived from an EMBL/GenBank/DDBJ whole genome shotgun (WGS) entry which is preliminary data.</text>
</comment>
<evidence type="ECO:0008006" key="2">
    <source>
        <dbReference type="Google" id="ProtNLM"/>
    </source>
</evidence>
<proteinExistence type="predicted"/>
<accession>A0A5J4P823</accession>
<organism evidence="1">
    <name type="scientific">termite gut metagenome</name>
    <dbReference type="NCBI Taxonomy" id="433724"/>
    <lineage>
        <taxon>unclassified sequences</taxon>
        <taxon>metagenomes</taxon>
        <taxon>organismal metagenomes</taxon>
    </lineage>
</organism>
<feature type="non-terminal residue" evidence="1">
    <location>
        <position position="1"/>
    </location>
</feature>
<dbReference type="EMBL" id="SNRY01010928">
    <property type="protein sequence ID" value="KAA6305158.1"/>
    <property type="molecule type" value="Genomic_DNA"/>
</dbReference>